<name>A0A8H5F1N1_9AGAR</name>
<dbReference type="EMBL" id="JAACJM010000419">
    <property type="protein sequence ID" value="KAF5320038.1"/>
    <property type="molecule type" value="Genomic_DNA"/>
</dbReference>
<keyword evidence="3" id="KW-1185">Reference proteome</keyword>
<dbReference type="Proteomes" id="UP000559256">
    <property type="component" value="Unassembled WGS sequence"/>
</dbReference>
<protein>
    <submittedName>
        <fullName evidence="2">Uncharacterized protein</fullName>
    </submittedName>
</protein>
<evidence type="ECO:0000256" key="1">
    <source>
        <dbReference type="SAM" id="MobiDB-lite"/>
    </source>
</evidence>
<proteinExistence type="predicted"/>
<dbReference type="AlphaFoldDB" id="A0A8H5F1N1"/>
<accession>A0A8H5F1N1</accession>
<organism evidence="2 3">
    <name type="scientific">Tetrapyrgos nigripes</name>
    <dbReference type="NCBI Taxonomy" id="182062"/>
    <lineage>
        <taxon>Eukaryota</taxon>
        <taxon>Fungi</taxon>
        <taxon>Dikarya</taxon>
        <taxon>Basidiomycota</taxon>
        <taxon>Agaricomycotina</taxon>
        <taxon>Agaricomycetes</taxon>
        <taxon>Agaricomycetidae</taxon>
        <taxon>Agaricales</taxon>
        <taxon>Marasmiineae</taxon>
        <taxon>Marasmiaceae</taxon>
        <taxon>Tetrapyrgos</taxon>
    </lineage>
</organism>
<sequence>MGLDEGEGTDAGVKETRKGEAQRVFVDVGEARASVSPSNVGQLSSNGVGKPSSLANGHAGNTALDDRVDFKSLRSLCISVCQSSQSSSSSCANVFDSSLSHRHASHTSKVELPNHLNFAPQHSVHSSLHSRWPMLDNTRYPG</sequence>
<evidence type="ECO:0000313" key="2">
    <source>
        <dbReference type="EMBL" id="KAF5320038.1"/>
    </source>
</evidence>
<feature type="region of interest" description="Disordered" evidence="1">
    <location>
        <begin position="35"/>
        <end position="57"/>
    </location>
</feature>
<comment type="caution">
    <text evidence="2">The sequence shown here is derived from an EMBL/GenBank/DDBJ whole genome shotgun (WGS) entry which is preliminary data.</text>
</comment>
<feature type="compositionally biased region" description="Polar residues" evidence="1">
    <location>
        <begin position="35"/>
        <end position="47"/>
    </location>
</feature>
<gene>
    <name evidence="2" type="ORF">D9758_018321</name>
</gene>
<evidence type="ECO:0000313" key="3">
    <source>
        <dbReference type="Proteomes" id="UP000559256"/>
    </source>
</evidence>
<reference evidence="2 3" key="1">
    <citation type="journal article" date="2020" name="ISME J.">
        <title>Uncovering the hidden diversity of litter-decomposition mechanisms in mushroom-forming fungi.</title>
        <authorList>
            <person name="Floudas D."/>
            <person name="Bentzer J."/>
            <person name="Ahren D."/>
            <person name="Johansson T."/>
            <person name="Persson P."/>
            <person name="Tunlid A."/>
        </authorList>
    </citation>
    <scope>NUCLEOTIDE SEQUENCE [LARGE SCALE GENOMIC DNA]</scope>
    <source>
        <strain evidence="2 3">CBS 291.85</strain>
    </source>
</reference>